<keyword evidence="2" id="KW-1185">Reference proteome</keyword>
<dbReference type="AlphaFoldDB" id="A0A841GWQ5"/>
<sequence>MDRPEWERLDAGDFRSRLEELSRAGERRLFHPLDAGDFVVSIQASAEHASRPRAAAAAAEIEAWEVAVFNGDGRLLDEGSDPELVGMPAEWLRYWRAGIGRCVPTAVLHAVLDRLTLGPDAFDRFVLDGPE</sequence>
<dbReference type="RefSeq" id="WP_170035741.1">
    <property type="nucleotide sequence ID" value="NZ_JABDTL010000001.1"/>
</dbReference>
<comment type="caution">
    <text evidence="1">The sequence shown here is derived from an EMBL/GenBank/DDBJ whole genome shotgun (WGS) entry which is preliminary data.</text>
</comment>
<evidence type="ECO:0000313" key="2">
    <source>
        <dbReference type="Proteomes" id="UP000582837"/>
    </source>
</evidence>
<protein>
    <submittedName>
        <fullName evidence="1">Uncharacterized protein</fullName>
    </submittedName>
</protein>
<dbReference type="EMBL" id="JACHIA010000004">
    <property type="protein sequence ID" value="MBB6070354.1"/>
    <property type="molecule type" value="Genomic_DNA"/>
</dbReference>
<dbReference type="Proteomes" id="UP000582837">
    <property type="component" value="Unassembled WGS sequence"/>
</dbReference>
<gene>
    <name evidence="1" type="ORF">HNQ61_001973</name>
</gene>
<reference evidence="1 2" key="1">
    <citation type="submission" date="2020-08" db="EMBL/GenBank/DDBJ databases">
        <title>Genomic Encyclopedia of Type Strains, Phase IV (KMG-IV): sequencing the most valuable type-strain genomes for metagenomic binning, comparative biology and taxonomic classification.</title>
        <authorList>
            <person name="Goeker M."/>
        </authorList>
    </citation>
    <scope>NUCLEOTIDE SEQUENCE [LARGE SCALE GENOMIC DNA]</scope>
    <source>
        <strain evidence="1 2">DSM 29007</strain>
    </source>
</reference>
<proteinExistence type="predicted"/>
<accession>A0A841GWQ5</accession>
<evidence type="ECO:0000313" key="1">
    <source>
        <dbReference type="EMBL" id="MBB6070354.1"/>
    </source>
</evidence>
<organism evidence="1 2">
    <name type="scientific">Longimicrobium terrae</name>
    <dbReference type="NCBI Taxonomy" id="1639882"/>
    <lineage>
        <taxon>Bacteria</taxon>
        <taxon>Pseudomonadati</taxon>
        <taxon>Gemmatimonadota</taxon>
        <taxon>Longimicrobiia</taxon>
        <taxon>Longimicrobiales</taxon>
        <taxon>Longimicrobiaceae</taxon>
        <taxon>Longimicrobium</taxon>
    </lineage>
</organism>
<name>A0A841GWQ5_9BACT</name>